<proteinExistence type="inferred from homology"/>
<protein>
    <recommendedName>
        <fullName evidence="5">SGNH hydrolase-type esterase domain-containing protein</fullName>
    </recommendedName>
</protein>
<gene>
    <name evidence="3" type="ORF">SELMODRAFT_93463</name>
</gene>
<dbReference type="KEGG" id="smo:SELMODRAFT_93463"/>
<dbReference type="InterPro" id="IPR044552">
    <property type="entry name" value="GLIP1-5/GLL25"/>
</dbReference>
<dbReference type="InterPro" id="IPR001087">
    <property type="entry name" value="GDSL"/>
</dbReference>
<dbReference type="Pfam" id="PF00657">
    <property type="entry name" value="Lipase_GDSL"/>
    <property type="match status" value="1"/>
</dbReference>
<dbReference type="InterPro" id="IPR036514">
    <property type="entry name" value="SGNH_hydro_sf"/>
</dbReference>
<dbReference type="AlphaFoldDB" id="D8RGT7"/>
<evidence type="ECO:0000313" key="3">
    <source>
        <dbReference type="EMBL" id="EFJ28646.1"/>
    </source>
</evidence>
<evidence type="ECO:0008006" key="5">
    <source>
        <dbReference type="Google" id="ProtNLM"/>
    </source>
</evidence>
<dbReference type="PANTHER" id="PTHR45966">
    <property type="entry name" value="GDSL-LIKE LIPASE/ACYLHYDROLASE"/>
    <property type="match status" value="1"/>
</dbReference>
<dbReference type="Proteomes" id="UP000001514">
    <property type="component" value="Unassembled WGS sequence"/>
</dbReference>
<keyword evidence="4" id="KW-1185">Reference proteome</keyword>
<evidence type="ECO:0000256" key="1">
    <source>
        <dbReference type="ARBA" id="ARBA00008668"/>
    </source>
</evidence>
<dbReference type="Gene3D" id="3.40.50.1110">
    <property type="entry name" value="SGNH hydrolase"/>
    <property type="match status" value="1"/>
</dbReference>
<organism evidence="4">
    <name type="scientific">Selaginella moellendorffii</name>
    <name type="common">Spikemoss</name>
    <dbReference type="NCBI Taxonomy" id="88036"/>
    <lineage>
        <taxon>Eukaryota</taxon>
        <taxon>Viridiplantae</taxon>
        <taxon>Streptophyta</taxon>
        <taxon>Embryophyta</taxon>
        <taxon>Tracheophyta</taxon>
        <taxon>Lycopodiopsida</taxon>
        <taxon>Selaginellales</taxon>
        <taxon>Selaginellaceae</taxon>
        <taxon>Selaginella</taxon>
    </lineage>
</organism>
<dbReference type="EMBL" id="GL377579">
    <property type="protein sequence ID" value="EFJ28646.1"/>
    <property type="molecule type" value="Genomic_DNA"/>
</dbReference>
<reference evidence="3 4" key="1">
    <citation type="journal article" date="2011" name="Science">
        <title>The Selaginella genome identifies genetic changes associated with the evolution of vascular plants.</title>
        <authorList>
            <person name="Banks J.A."/>
            <person name="Nishiyama T."/>
            <person name="Hasebe M."/>
            <person name="Bowman J.L."/>
            <person name="Gribskov M."/>
            <person name="dePamphilis C."/>
            <person name="Albert V.A."/>
            <person name="Aono N."/>
            <person name="Aoyama T."/>
            <person name="Ambrose B.A."/>
            <person name="Ashton N.W."/>
            <person name="Axtell M.J."/>
            <person name="Barker E."/>
            <person name="Barker M.S."/>
            <person name="Bennetzen J.L."/>
            <person name="Bonawitz N.D."/>
            <person name="Chapple C."/>
            <person name="Cheng C."/>
            <person name="Correa L.G."/>
            <person name="Dacre M."/>
            <person name="DeBarry J."/>
            <person name="Dreyer I."/>
            <person name="Elias M."/>
            <person name="Engstrom E.M."/>
            <person name="Estelle M."/>
            <person name="Feng L."/>
            <person name="Finet C."/>
            <person name="Floyd S.K."/>
            <person name="Frommer W.B."/>
            <person name="Fujita T."/>
            <person name="Gramzow L."/>
            <person name="Gutensohn M."/>
            <person name="Harholt J."/>
            <person name="Hattori M."/>
            <person name="Heyl A."/>
            <person name="Hirai T."/>
            <person name="Hiwatashi Y."/>
            <person name="Ishikawa M."/>
            <person name="Iwata M."/>
            <person name="Karol K.G."/>
            <person name="Koehler B."/>
            <person name="Kolukisaoglu U."/>
            <person name="Kubo M."/>
            <person name="Kurata T."/>
            <person name="Lalonde S."/>
            <person name="Li K."/>
            <person name="Li Y."/>
            <person name="Litt A."/>
            <person name="Lyons E."/>
            <person name="Manning G."/>
            <person name="Maruyama T."/>
            <person name="Michael T.P."/>
            <person name="Mikami K."/>
            <person name="Miyazaki S."/>
            <person name="Morinaga S."/>
            <person name="Murata T."/>
            <person name="Mueller-Roeber B."/>
            <person name="Nelson D.R."/>
            <person name="Obara M."/>
            <person name="Oguri Y."/>
            <person name="Olmstead R.G."/>
            <person name="Onodera N."/>
            <person name="Petersen B.L."/>
            <person name="Pils B."/>
            <person name="Prigge M."/>
            <person name="Rensing S.A."/>
            <person name="Riano-Pachon D.M."/>
            <person name="Roberts A.W."/>
            <person name="Sato Y."/>
            <person name="Scheller H.V."/>
            <person name="Schulz B."/>
            <person name="Schulz C."/>
            <person name="Shakirov E.V."/>
            <person name="Shibagaki N."/>
            <person name="Shinohara N."/>
            <person name="Shippen D.E."/>
            <person name="Soerensen I."/>
            <person name="Sotooka R."/>
            <person name="Sugimoto N."/>
            <person name="Sugita M."/>
            <person name="Sumikawa N."/>
            <person name="Tanurdzic M."/>
            <person name="Theissen G."/>
            <person name="Ulvskov P."/>
            <person name="Wakazuki S."/>
            <person name="Weng J.K."/>
            <person name="Willats W.W."/>
            <person name="Wipf D."/>
            <person name="Wolf P.G."/>
            <person name="Yang L."/>
            <person name="Zimmer A.D."/>
            <person name="Zhu Q."/>
            <person name="Mitros T."/>
            <person name="Hellsten U."/>
            <person name="Loque D."/>
            <person name="Otillar R."/>
            <person name="Salamov A."/>
            <person name="Schmutz J."/>
            <person name="Shapiro H."/>
            <person name="Lindquist E."/>
            <person name="Lucas S."/>
            <person name="Rokhsar D."/>
            <person name="Grigoriev I.V."/>
        </authorList>
    </citation>
    <scope>NUCLEOTIDE SEQUENCE [LARGE SCALE GENOMIC DNA]</scope>
</reference>
<dbReference type="GO" id="GO:0006629">
    <property type="term" value="P:lipid metabolic process"/>
    <property type="evidence" value="ECO:0007669"/>
    <property type="project" value="InterPro"/>
</dbReference>
<keyword evidence="2" id="KW-0732">Signal</keyword>
<dbReference type="InterPro" id="IPR035669">
    <property type="entry name" value="SGNH_plant_lipase-like"/>
</dbReference>
<dbReference type="Gramene" id="EFJ28646">
    <property type="protein sequence ID" value="EFJ28646"/>
    <property type="gene ID" value="SELMODRAFT_93463"/>
</dbReference>
<dbReference type="PANTHER" id="PTHR45966:SF37">
    <property type="entry name" value="GDSL ESTERASE_LIPASE"/>
    <property type="match status" value="1"/>
</dbReference>
<name>D8RGT7_SELML</name>
<comment type="similarity">
    <text evidence="1">Belongs to the 'GDSL' lipolytic enzyme family.</text>
</comment>
<dbReference type="OMA" id="CTPAARY"/>
<evidence type="ECO:0000313" key="4">
    <source>
        <dbReference type="Proteomes" id="UP000001514"/>
    </source>
</evidence>
<dbReference type="InterPro" id="IPR008265">
    <property type="entry name" value="Lipase_GDSL_AS"/>
</dbReference>
<dbReference type="CDD" id="cd01837">
    <property type="entry name" value="SGNH_plant_lipase_like"/>
    <property type="match status" value="1"/>
</dbReference>
<dbReference type="InParanoid" id="D8RGT7"/>
<dbReference type="PROSITE" id="PS01098">
    <property type="entry name" value="LIPASE_GDSL_SER"/>
    <property type="match status" value="1"/>
</dbReference>
<dbReference type="GO" id="GO:0016298">
    <property type="term" value="F:lipase activity"/>
    <property type="evidence" value="ECO:0007669"/>
    <property type="project" value="InterPro"/>
</dbReference>
<dbReference type="HOGENOM" id="CLU_015101_0_2_1"/>
<evidence type="ECO:0000256" key="2">
    <source>
        <dbReference type="ARBA" id="ARBA00022729"/>
    </source>
</evidence>
<accession>D8RGT7</accession>
<dbReference type="SUPFAM" id="SSF52266">
    <property type="entry name" value="SGNH hydrolase"/>
    <property type="match status" value="1"/>
</dbReference>
<sequence length="341" mass="37863">MLPTKPASAMFVFGDSILDAGSAKFLPPNSSVAALSPPYGETYFKVSTGRFSDGRTLADFLAQWINLPFTRSYMDPDAVLEIGANFASAGSRLIGEYAGAVSFKTQIDQFTERVGLLRERYGDDRAKTILRDSVFIVAIGSNDLEALYFPTNSSFRRIGSSWRYYVGMMMEEYEATVKTLYNQGARKIVLVGVGPIGCTPAARYYVAKVGLITRRQKIGCLQALNEMAAFFNKSLRNLVNKMLFQLPELAMVFLKPYGLLMDAVRSPLENGFTNSREACCGDGLFHAGGCNNSSFVCPVPSTHLFWDSVHLTEAANLFLFRYFWFGDLRAAEPYNLKRLLA</sequence>